<proteinExistence type="predicted"/>
<organism evidence="1 2">
    <name type="scientific">Trifolium medium</name>
    <dbReference type="NCBI Taxonomy" id="97028"/>
    <lineage>
        <taxon>Eukaryota</taxon>
        <taxon>Viridiplantae</taxon>
        <taxon>Streptophyta</taxon>
        <taxon>Embryophyta</taxon>
        <taxon>Tracheophyta</taxon>
        <taxon>Spermatophyta</taxon>
        <taxon>Magnoliopsida</taxon>
        <taxon>eudicotyledons</taxon>
        <taxon>Gunneridae</taxon>
        <taxon>Pentapetalae</taxon>
        <taxon>rosids</taxon>
        <taxon>fabids</taxon>
        <taxon>Fabales</taxon>
        <taxon>Fabaceae</taxon>
        <taxon>Papilionoideae</taxon>
        <taxon>50 kb inversion clade</taxon>
        <taxon>NPAAA clade</taxon>
        <taxon>Hologalegina</taxon>
        <taxon>IRL clade</taxon>
        <taxon>Trifolieae</taxon>
        <taxon>Trifolium</taxon>
    </lineage>
</organism>
<dbReference type="EMBL" id="LXQA010472780">
    <property type="protein sequence ID" value="MCI54012.1"/>
    <property type="molecule type" value="Genomic_DNA"/>
</dbReference>
<evidence type="ECO:0000313" key="1">
    <source>
        <dbReference type="EMBL" id="MCI54012.1"/>
    </source>
</evidence>
<dbReference type="AlphaFoldDB" id="A0A392SZS3"/>
<accession>A0A392SZS3</accession>
<sequence length="64" mass="7250">QGDLVLRRADIGLRNARDVKLAQNWEGPYRIATALGKGGYKLETLQGEQIDRTLNADKLKKYYS</sequence>
<evidence type="ECO:0008006" key="3">
    <source>
        <dbReference type="Google" id="ProtNLM"/>
    </source>
</evidence>
<reference evidence="1 2" key="1">
    <citation type="journal article" date="2018" name="Front. Plant Sci.">
        <title>Red Clover (Trifolium pratense) and Zigzag Clover (T. medium) - A Picture of Genomic Similarities and Differences.</title>
        <authorList>
            <person name="Dluhosova J."/>
            <person name="Istvanek J."/>
            <person name="Nedelnik J."/>
            <person name="Repkova J."/>
        </authorList>
    </citation>
    <scope>NUCLEOTIDE SEQUENCE [LARGE SCALE GENOMIC DNA]</scope>
    <source>
        <strain evidence="2">cv. 10/8</strain>
        <tissue evidence="1">Leaf</tissue>
    </source>
</reference>
<name>A0A392SZS3_9FABA</name>
<protein>
    <recommendedName>
        <fullName evidence="3">Reverse transcriptase domain-containing protein</fullName>
    </recommendedName>
</protein>
<dbReference type="Proteomes" id="UP000265520">
    <property type="component" value="Unassembled WGS sequence"/>
</dbReference>
<keyword evidence="2" id="KW-1185">Reference proteome</keyword>
<comment type="caution">
    <text evidence="1">The sequence shown here is derived from an EMBL/GenBank/DDBJ whole genome shotgun (WGS) entry which is preliminary data.</text>
</comment>
<feature type="non-terminal residue" evidence="1">
    <location>
        <position position="1"/>
    </location>
</feature>
<evidence type="ECO:0000313" key="2">
    <source>
        <dbReference type="Proteomes" id="UP000265520"/>
    </source>
</evidence>